<feature type="compositionally biased region" description="Low complexity" evidence="1">
    <location>
        <begin position="9"/>
        <end position="24"/>
    </location>
</feature>
<dbReference type="PANTHER" id="PTHR36302:SF1">
    <property type="entry name" value="COPPER CHAPERONE PCU(A)C"/>
    <property type="match status" value="1"/>
</dbReference>
<keyword evidence="3" id="KW-1185">Reference proteome</keyword>
<gene>
    <name evidence="2" type="ORF">C5F51_32845</name>
</gene>
<evidence type="ECO:0000313" key="2">
    <source>
        <dbReference type="EMBL" id="PPJ21790.1"/>
    </source>
</evidence>
<dbReference type="RefSeq" id="WP_104364667.1">
    <property type="nucleotide sequence ID" value="NZ_PSZD01000034.1"/>
</dbReference>
<dbReference type="EMBL" id="PSZD01000034">
    <property type="protein sequence ID" value="PPJ21790.1"/>
    <property type="molecule type" value="Genomic_DNA"/>
</dbReference>
<dbReference type="Gene3D" id="2.60.40.1890">
    <property type="entry name" value="PCu(A)C copper chaperone"/>
    <property type="match status" value="1"/>
</dbReference>
<evidence type="ECO:0000313" key="3">
    <source>
        <dbReference type="Proteomes" id="UP000238356"/>
    </source>
</evidence>
<reference evidence="2 3" key="1">
    <citation type="submission" date="2018-02" db="EMBL/GenBank/DDBJ databases">
        <title>8 Nocardia nova and 1 Nocardia cyriacigeorgica strain used for evolution to TMP-SMX.</title>
        <authorList>
            <person name="Mehta H."/>
            <person name="Weng J."/>
            <person name="Shamoo Y."/>
        </authorList>
    </citation>
    <scope>NUCLEOTIDE SEQUENCE [LARGE SCALE GENOMIC DNA]</scope>
    <source>
        <strain evidence="2 3">BAA2227</strain>
    </source>
</reference>
<dbReference type="SUPFAM" id="SSF110087">
    <property type="entry name" value="DR1885-like metal-binding protein"/>
    <property type="match status" value="1"/>
</dbReference>
<dbReference type="AlphaFoldDB" id="A0A2S5ZWF2"/>
<dbReference type="Proteomes" id="UP000238356">
    <property type="component" value="Unassembled WGS sequence"/>
</dbReference>
<proteinExistence type="predicted"/>
<evidence type="ECO:0000256" key="1">
    <source>
        <dbReference type="SAM" id="MobiDB-lite"/>
    </source>
</evidence>
<name>A0A2S5ZWF2_9NOCA</name>
<accession>A0A2S5ZWF2</accession>
<dbReference type="Pfam" id="PF04314">
    <property type="entry name" value="PCuAC"/>
    <property type="match status" value="1"/>
</dbReference>
<evidence type="ECO:0008006" key="4">
    <source>
        <dbReference type="Google" id="ProtNLM"/>
    </source>
</evidence>
<protein>
    <recommendedName>
        <fullName evidence="4">Copper chaperone PCu(A)C</fullName>
    </recommendedName>
</protein>
<dbReference type="InterPro" id="IPR036182">
    <property type="entry name" value="PCuAC_sf"/>
</dbReference>
<organism evidence="2 3">
    <name type="scientific">Nocardia nova</name>
    <dbReference type="NCBI Taxonomy" id="37330"/>
    <lineage>
        <taxon>Bacteria</taxon>
        <taxon>Bacillati</taxon>
        <taxon>Actinomycetota</taxon>
        <taxon>Actinomycetes</taxon>
        <taxon>Mycobacteriales</taxon>
        <taxon>Nocardiaceae</taxon>
        <taxon>Nocardia</taxon>
    </lineage>
</organism>
<sequence>MSSLPHTGRSPLASSARGPRRAASTQARPHSATPPSRHTAGSTRRRRSASLLITAAASIPLLLAGCSSGSTSTAADADSVTVGDQWIKAANAGMSAAFANFTNTSGHEIRIVDATSPASARVEIHEVVQSNGASMMRPKAGGLAIPAHGSAKLTPGGDHLMFIDLKAPLRTGTQTPITVKFADGTSTTFTAQVRDFAGNQENYAPTTAAHGG</sequence>
<dbReference type="InterPro" id="IPR058248">
    <property type="entry name" value="Lxx211020-like"/>
</dbReference>
<dbReference type="InterPro" id="IPR007410">
    <property type="entry name" value="LpqE-like"/>
</dbReference>
<comment type="caution">
    <text evidence="2">The sequence shown here is derived from an EMBL/GenBank/DDBJ whole genome shotgun (WGS) entry which is preliminary data.</text>
</comment>
<feature type="region of interest" description="Disordered" evidence="1">
    <location>
        <begin position="1"/>
        <end position="47"/>
    </location>
</feature>
<dbReference type="PANTHER" id="PTHR36302">
    <property type="entry name" value="BLR7088 PROTEIN"/>
    <property type="match status" value="1"/>
</dbReference>